<keyword evidence="4" id="KW-1185">Reference proteome</keyword>
<protein>
    <recommendedName>
        <fullName evidence="2">Iroquois-class homeodomain protein domain-containing protein</fullName>
    </recommendedName>
</protein>
<evidence type="ECO:0000256" key="1">
    <source>
        <dbReference type="SAM" id="MobiDB-lite"/>
    </source>
</evidence>
<dbReference type="SMART" id="SM00548">
    <property type="entry name" value="IRO"/>
    <property type="match status" value="1"/>
</dbReference>
<comment type="caution">
    <text evidence="3">The sequence shown here is derived from an EMBL/GenBank/DDBJ whole genome shotgun (WGS) entry which is preliminary data.</text>
</comment>
<reference evidence="3 4" key="1">
    <citation type="submission" date="2024-07" db="EMBL/GenBank/DDBJ databases">
        <title>Chromosome-level genome assembly of the water stick insect Ranatra chinensis (Heteroptera: Nepidae).</title>
        <authorList>
            <person name="Liu X."/>
        </authorList>
    </citation>
    <scope>NUCLEOTIDE SEQUENCE [LARGE SCALE GENOMIC DNA]</scope>
    <source>
        <strain evidence="3">Cailab_2021Rc</strain>
        <tissue evidence="3">Muscle</tissue>
    </source>
</reference>
<accession>A0ABD0Z091</accession>
<dbReference type="AlphaFoldDB" id="A0ABD0Z091"/>
<feature type="domain" description="Iroquois-class homeodomain protein" evidence="2">
    <location>
        <begin position="34"/>
        <end position="51"/>
    </location>
</feature>
<sequence>MDMGQGHVLGAHHGYHHQHHLLLKEEAKDCGIPIPATKPKIWSLADTAACKTPPPPPPQHQGQAGRRPTPGTGASSGAERAARGQPSPRCRQTRPLRPRPT</sequence>
<dbReference type="InterPro" id="IPR003893">
    <property type="entry name" value="Iroquois_homeo"/>
</dbReference>
<evidence type="ECO:0000313" key="3">
    <source>
        <dbReference type="EMBL" id="KAL1130918.1"/>
    </source>
</evidence>
<organism evidence="3 4">
    <name type="scientific">Ranatra chinensis</name>
    <dbReference type="NCBI Taxonomy" id="642074"/>
    <lineage>
        <taxon>Eukaryota</taxon>
        <taxon>Metazoa</taxon>
        <taxon>Ecdysozoa</taxon>
        <taxon>Arthropoda</taxon>
        <taxon>Hexapoda</taxon>
        <taxon>Insecta</taxon>
        <taxon>Pterygota</taxon>
        <taxon>Neoptera</taxon>
        <taxon>Paraneoptera</taxon>
        <taxon>Hemiptera</taxon>
        <taxon>Heteroptera</taxon>
        <taxon>Panheteroptera</taxon>
        <taxon>Nepomorpha</taxon>
        <taxon>Nepidae</taxon>
        <taxon>Ranatrinae</taxon>
        <taxon>Ranatra</taxon>
    </lineage>
</organism>
<dbReference type="EMBL" id="JBFDAA010000007">
    <property type="protein sequence ID" value="KAL1130918.1"/>
    <property type="molecule type" value="Genomic_DNA"/>
</dbReference>
<dbReference type="Proteomes" id="UP001558652">
    <property type="component" value="Unassembled WGS sequence"/>
</dbReference>
<feature type="region of interest" description="Disordered" evidence="1">
    <location>
        <begin position="45"/>
        <end position="101"/>
    </location>
</feature>
<evidence type="ECO:0000259" key="2">
    <source>
        <dbReference type="SMART" id="SM00548"/>
    </source>
</evidence>
<name>A0ABD0Z091_9HEMI</name>
<gene>
    <name evidence="3" type="ORF">AAG570_012159</name>
</gene>
<evidence type="ECO:0000313" key="4">
    <source>
        <dbReference type="Proteomes" id="UP001558652"/>
    </source>
</evidence>
<proteinExistence type="predicted"/>
<feature type="compositionally biased region" description="Basic residues" evidence="1">
    <location>
        <begin position="91"/>
        <end position="101"/>
    </location>
</feature>